<accession>A0A653R1N8</accession>
<dbReference type="Proteomes" id="UP000437562">
    <property type="component" value="Unassembled WGS sequence"/>
</dbReference>
<evidence type="ECO:0000259" key="1">
    <source>
        <dbReference type="PROSITE" id="PS50943"/>
    </source>
</evidence>
<protein>
    <recommendedName>
        <fullName evidence="1">HTH cro/C1-type domain-containing protein</fullName>
    </recommendedName>
</protein>
<gene>
    <name evidence="2" type="ORF">BACI71_110605</name>
</gene>
<evidence type="ECO:0000313" key="3">
    <source>
        <dbReference type="Proteomes" id="UP000437562"/>
    </source>
</evidence>
<dbReference type="PROSITE" id="PS50943">
    <property type="entry name" value="HTH_CROC1"/>
    <property type="match status" value="1"/>
</dbReference>
<reference evidence="2 3" key="1">
    <citation type="submission" date="2019-10" db="EMBL/GenBank/DDBJ databases">
        <authorList>
            <person name="Karimi E."/>
        </authorList>
    </citation>
    <scope>NUCLEOTIDE SEQUENCE [LARGE SCALE GENOMIC DNA]</scope>
    <source>
        <strain evidence="2">Bacillus sp. 71</strain>
    </source>
</reference>
<sequence length="60" mass="7137">MARLSENVGKSIYYKNRRYIWSYDRYIIKIADIFGVTVDILRKSLIYFLASCIFLSNVVH</sequence>
<name>A0A653R1N8_BACMY</name>
<proteinExistence type="predicted"/>
<dbReference type="AlphaFoldDB" id="A0A653R1N8"/>
<organism evidence="2 3">
    <name type="scientific">Bacillus mycoides</name>
    <dbReference type="NCBI Taxonomy" id="1405"/>
    <lineage>
        <taxon>Bacteria</taxon>
        <taxon>Bacillati</taxon>
        <taxon>Bacillota</taxon>
        <taxon>Bacilli</taxon>
        <taxon>Bacillales</taxon>
        <taxon>Bacillaceae</taxon>
        <taxon>Bacillus</taxon>
        <taxon>Bacillus cereus group</taxon>
    </lineage>
</organism>
<dbReference type="InterPro" id="IPR001387">
    <property type="entry name" value="Cro/C1-type_HTH"/>
</dbReference>
<feature type="domain" description="HTH cro/C1-type" evidence="1">
    <location>
        <begin position="27"/>
        <end position="41"/>
    </location>
</feature>
<dbReference type="EMBL" id="CABWMC010000003">
    <property type="protein sequence ID" value="VXB48673.1"/>
    <property type="molecule type" value="Genomic_DNA"/>
</dbReference>
<evidence type="ECO:0000313" key="2">
    <source>
        <dbReference type="EMBL" id="VXB48673.1"/>
    </source>
</evidence>